<keyword evidence="6 9" id="KW-0812">Transmembrane</keyword>
<keyword evidence="4" id="KW-0762">Sugar transport</keyword>
<evidence type="ECO:0000256" key="5">
    <source>
        <dbReference type="ARBA" id="ARBA00022683"/>
    </source>
</evidence>
<dbReference type="PANTHER" id="PTHR30009:SF24">
    <property type="entry name" value="PTS SYSTEM, IIBC COMPONENT"/>
    <property type="match status" value="1"/>
</dbReference>
<evidence type="ECO:0000313" key="11">
    <source>
        <dbReference type="EMBL" id="UTY37871.1"/>
    </source>
</evidence>
<name>A0ABY5HXS6_9FIRM</name>
<evidence type="ECO:0000256" key="6">
    <source>
        <dbReference type="ARBA" id="ARBA00022692"/>
    </source>
</evidence>
<evidence type="ECO:0000256" key="7">
    <source>
        <dbReference type="ARBA" id="ARBA00022989"/>
    </source>
</evidence>
<keyword evidence="7 9" id="KW-1133">Transmembrane helix</keyword>
<evidence type="ECO:0000256" key="3">
    <source>
        <dbReference type="ARBA" id="ARBA00022475"/>
    </source>
</evidence>
<dbReference type="EMBL" id="CP101620">
    <property type="protein sequence ID" value="UTY37871.1"/>
    <property type="molecule type" value="Genomic_DNA"/>
</dbReference>
<organism evidence="11 12">
    <name type="scientific">Allocoprobacillus halotolerans</name>
    <dbReference type="NCBI Taxonomy" id="2944914"/>
    <lineage>
        <taxon>Bacteria</taxon>
        <taxon>Bacillati</taxon>
        <taxon>Bacillota</taxon>
        <taxon>Erysipelotrichia</taxon>
        <taxon>Erysipelotrichales</taxon>
        <taxon>Erysipelotrichaceae</taxon>
        <taxon>Allocoprobacillus</taxon>
    </lineage>
</organism>
<dbReference type="Pfam" id="PF02378">
    <property type="entry name" value="PTS_EIIC"/>
    <property type="match status" value="1"/>
</dbReference>
<evidence type="ECO:0000256" key="9">
    <source>
        <dbReference type="SAM" id="Phobius"/>
    </source>
</evidence>
<gene>
    <name evidence="11" type="ORF">NMU03_09035</name>
</gene>
<protein>
    <submittedName>
        <fullName evidence="11">PTS transporter subunit EIIC</fullName>
    </submittedName>
</protein>
<feature type="domain" description="Phosphotransferase system EIIC" evidence="10">
    <location>
        <begin position="2"/>
        <end position="112"/>
    </location>
</feature>
<keyword evidence="5" id="KW-0598">Phosphotransferase system</keyword>
<keyword evidence="8 9" id="KW-0472">Membrane</keyword>
<dbReference type="RefSeq" id="WP_290137816.1">
    <property type="nucleotide sequence ID" value="NZ_CP101620.1"/>
</dbReference>
<keyword evidence="12" id="KW-1185">Reference proteome</keyword>
<reference evidence="11" key="1">
    <citation type="submission" date="2022-07" db="EMBL/GenBank/DDBJ databases">
        <title>Faecal culturing of patients with breast cancer.</title>
        <authorList>
            <person name="Teng N.M.Y."/>
            <person name="Kiu R."/>
            <person name="Evans R."/>
            <person name="Baker D.J."/>
            <person name="Zenner C."/>
            <person name="Robinson S.D."/>
            <person name="Hall L.J."/>
        </authorList>
    </citation>
    <scope>NUCLEOTIDE SEQUENCE</scope>
    <source>
        <strain evidence="11">LH1062</strain>
    </source>
</reference>
<evidence type="ECO:0000256" key="4">
    <source>
        <dbReference type="ARBA" id="ARBA00022597"/>
    </source>
</evidence>
<evidence type="ECO:0000256" key="8">
    <source>
        <dbReference type="ARBA" id="ARBA00023136"/>
    </source>
</evidence>
<keyword evidence="2" id="KW-0813">Transport</keyword>
<dbReference type="PANTHER" id="PTHR30009">
    <property type="entry name" value="CYTOCHROME C-TYPE SYNTHESIS PROTEIN AND PTS TRANSMEMBRANE COMPONENT"/>
    <property type="match status" value="1"/>
</dbReference>
<keyword evidence="3" id="KW-1003">Cell membrane</keyword>
<comment type="subcellular location">
    <subcellularLocation>
        <location evidence="1">Cell membrane</location>
        <topology evidence="1">Multi-pass membrane protein</topology>
    </subcellularLocation>
</comment>
<dbReference type="InterPro" id="IPR050429">
    <property type="entry name" value="PTS_Glucose_EIICBA"/>
</dbReference>
<dbReference type="Proteomes" id="UP001060112">
    <property type="component" value="Chromosome"/>
</dbReference>
<accession>A0ABY5HXS6</accession>
<evidence type="ECO:0000256" key="2">
    <source>
        <dbReference type="ARBA" id="ARBA00022448"/>
    </source>
</evidence>
<evidence type="ECO:0000256" key="1">
    <source>
        <dbReference type="ARBA" id="ARBA00004651"/>
    </source>
</evidence>
<sequence>MFFYMPFYQTAIGGSMVVDGVVVNGAQNIFFAQLADPQVVHFNSEATKFFTGEFILMMFGLPGAALAMYHMAKKESKKVEGSLFLSAALTSILTGITEPIEFTFVFVAPLLFGGSCYASANNFCDCSNI</sequence>
<feature type="transmembrane region" description="Helical" evidence="9">
    <location>
        <begin position="79"/>
        <end position="96"/>
    </location>
</feature>
<proteinExistence type="predicted"/>
<dbReference type="InterPro" id="IPR003352">
    <property type="entry name" value="PTS_EIIC"/>
</dbReference>
<feature type="transmembrane region" description="Helical" evidence="9">
    <location>
        <begin position="54"/>
        <end position="72"/>
    </location>
</feature>
<evidence type="ECO:0000259" key="10">
    <source>
        <dbReference type="Pfam" id="PF02378"/>
    </source>
</evidence>
<evidence type="ECO:0000313" key="12">
    <source>
        <dbReference type="Proteomes" id="UP001060112"/>
    </source>
</evidence>